<proteinExistence type="predicted"/>
<dbReference type="Proteomes" id="UP001159364">
    <property type="component" value="Linkage Group LG08"/>
</dbReference>
<reference evidence="2 3" key="1">
    <citation type="submission" date="2021-09" db="EMBL/GenBank/DDBJ databases">
        <title>Genomic insights and catalytic innovation underlie evolution of tropane alkaloids biosynthesis.</title>
        <authorList>
            <person name="Wang Y.-J."/>
            <person name="Tian T."/>
            <person name="Huang J.-P."/>
            <person name="Huang S.-X."/>
        </authorList>
    </citation>
    <scope>NUCLEOTIDE SEQUENCE [LARGE SCALE GENOMIC DNA]</scope>
    <source>
        <strain evidence="2">KIB-2018</strain>
        <tissue evidence="2">Leaf</tissue>
    </source>
</reference>
<gene>
    <name evidence="2" type="ORF">K2173_024106</name>
</gene>
<dbReference type="AlphaFoldDB" id="A0AAV8UBN3"/>
<evidence type="ECO:0000313" key="3">
    <source>
        <dbReference type="Proteomes" id="UP001159364"/>
    </source>
</evidence>
<evidence type="ECO:0000313" key="2">
    <source>
        <dbReference type="EMBL" id="KAJ8899995.1"/>
    </source>
</evidence>
<protein>
    <submittedName>
        <fullName evidence="2">Uncharacterized protein</fullName>
    </submittedName>
</protein>
<name>A0AAV8UBN3_9ROSI</name>
<accession>A0AAV8UBN3</accession>
<comment type="caution">
    <text evidence="2">The sequence shown here is derived from an EMBL/GenBank/DDBJ whole genome shotgun (WGS) entry which is preliminary data.</text>
</comment>
<organism evidence="2 3">
    <name type="scientific">Erythroxylum novogranatense</name>
    <dbReference type="NCBI Taxonomy" id="1862640"/>
    <lineage>
        <taxon>Eukaryota</taxon>
        <taxon>Viridiplantae</taxon>
        <taxon>Streptophyta</taxon>
        <taxon>Embryophyta</taxon>
        <taxon>Tracheophyta</taxon>
        <taxon>Spermatophyta</taxon>
        <taxon>Magnoliopsida</taxon>
        <taxon>eudicotyledons</taxon>
        <taxon>Gunneridae</taxon>
        <taxon>Pentapetalae</taxon>
        <taxon>rosids</taxon>
        <taxon>fabids</taxon>
        <taxon>Malpighiales</taxon>
        <taxon>Erythroxylaceae</taxon>
        <taxon>Erythroxylum</taxon>
    </lineage>
</organism>
<dbReference type="EMBL" id="JAIWQS010000008">
    <property type="protein sequence ID" value="KAJ8899995.1"/>
    <property type="molecule type" value="Genomic_DNA"/>
</dbReference>
<sequence length="203" mass="21801">MSTTVKAPRNRPSERGLHGSQTVTTPLCPSVEGVEKPRGGEVPPGTECRLVVGNALGGSGSRLSEVKGGARSDVVARTPRALDEEARFWCSTSPFGPVRPFLGLGPGPWDLKWKLVGAGEVEPITGPKRCWWPSPLEEDARELAFAVPACVSNALPSIRPTYLEPNFGGDVWERSWEEGRWNRVARVTVGMEDGASCGLGPKI</sequence>
<keyword evidence="3" id="KW-1185">Reference proteome</keyword>
<feature type="region of interest" description="Disordered" evidence="1">
    <location>
        <begin position="1"/>
        <end position="45"/>
    </location>
</feature>
<evidence type="ECO:0000256" key="1">
    <source>
        <dbReference type="SAM" id="MobiDB-lite"/>
    </source>
</evidence>